<keyword evidence="3" id="KW-1185">Reference proteome</keyword>
<dbReference type="Proteomes" id="UP000694867">
    <property type="component" value="Unplaced"/>
</dbReference>
<proteinExistence type="predicted"/>
<keyword evidence="1" id="KW-0175">Coiled coil</keyword>
<name>A0AAJ7WI54_9ACAR</name>
<accession>A0AAJ7WI54</accession>
<dbReference type="GeneID" id="114828352"/>
<evidence type="ECO:0000256" key="1">
    <source>
        <dbReference type="SAM" id="Coils"/>
    </source>
</evidence>
<organism evidence="3 4">
    <name type="scientific">Galendromus occidentalis</name>
    <name type="common">western predatory mite</name>
    <dbReference type="NCBI Taxonomy" id="34638"/>
    <lineage>
        <taxon>Eukaryota</taxon>
        <taxon>Metazoa</taxon>
        <taxon>Ecdysozoa</taxon>
        <taxon>Arthropoda</taxon>
        <taxon>Chelicerata</taxon>
        <taxon>Arachnida</taxon>
        <taxon>Acari</taxon>
        <taxon>Parasitiformes</taxon>
        <taxon>Mesostigmata</taxon>
        <taxon>Gamasina</taxon>
        <taxon>Phytoseioidea</taxon>
        <taxon>Phytoseiidae</taxon>
        <taxon>Typhlodrominae</taxon>
        <taxon>Galendromus</taxon>
    </lineage>
</organism>
<protein>
    <submittedName>
        <fullName evidence="4">Uncharacterized protein LOC114828352</fullName>
    </submittedName>
</protein>
<sequence length="214" mass="24723">MDNKRRDSDESLTSATESELVAQVNRLSTAILGTNENVTMLNERLTEYQKVSEEALRELQRNMTSPRILESTPRVSKGSHRVNSPLDNSPLQSLVSVLREKDLTMSVVQKDNMTLREQLERLRYDLEKSRAETQTEKENLKRWRRMIISQVVMNIASVNRLIETNRTIPPSLKERLLSERHPQADIVLQLAELSSKLQWLCQFSNSSDMCSQRP</sequence>
<evidence type="ECO:0000313" key="3">
    <source>
        <dbReference type="Proteomes" id="UP000694867"/>
    </source>
</evidence>
<feature type="region of interest" description="Disordered" evidence="2">
    <location>
        <begin position="67"/>
        <end position="88"/>
    </location>
</feature>
<feature type="coiled-coil region" evidence="1">
    <location>
        <begin position="112"/>
        <end position="146"/>
    </location>
</feature>
<evidence type="ECO:0000256" key="2">
    <source>
        <dbReference type="SAM" id="MobiDB-lite"/>
    </source>
</evidence>
<reference evidence="4" key="1">
    <citation type="submission" date="2025-08" db="UniProtKB">
        <authorList>
            <consortium name="RefSeq"/>
        </authorList>
    </citation>
    <scope>IDENTIFICATION</scope>
</reference>
<gene>
    <name evidence="4" type="primary">LOC114828352</name>
</gene>
<dbReference type="RefSeq" id="XP_028967994.1">
    <property type="nucleotide sequence ID" value="XM_029112161.1"/>
</dbReference>
<dbReference type="KEGG" id="goe:114828352"/>
<evidence type="ECO:0000313" key="4">
    <source>
        <dbReference type="RefSeq" id="XP_028967994.1"/>
    </source>
</evidence>
<dbReference type="AlphaFoldDB" id="A0AAJ7WI54"/>